<sequence length="194" mass="21337">MDEETNTVIEHSDIQILDVAFGGMDERGESLISSEEQAQNERVMYGDLVLETAPKEGKVRGISFLLGLLSAERIDFQANTLLASALFSPSFFLAERIEMGLLPVAVMDETTVLELGAGAALPSLLLLTLPKEKAPSLIVMTDYPDEIILGTLVKNVDKNVTLKRESDNVIVAIEGYKWGDNPEHVLRHLETINK</sequence>
<evidence type="ECO:0000313" key="2">
    <source>
        <dbReference type="Proteomes" id="UP001050691"/>
    </source>
</evidence>
<proteinExistence type="predicted"/>
<dbReference type="EMBL" id="BPWL01000010">
    <property type="protein sequence ID" value="GJJ14930.1"/>
    <property type="molecule type" value="Genomic_DNA"/>
</dbReference>
<dbReference type="InterPro" id="IPR019410">
    <property type="entry name" value="Methyltransf_16"/>
</dbReference>
<comment type="caution">
    <text evidence="1">The sequence shown here is derived from an EMBL/GenBank/DDBJ whole genome shotgun (WGS) entry which is preliminary data.</text>
</comment>
<organism evidence="1 2">
    <name type="scientific">Clathrus columnatus</name>
    <dbReference type="NCBI Taxonomy" id="1419009"/>
    <lineage>
        <taxon>Eukaryota</taxon>
        <taxon>Fungi</taxon>
        <taxon>Dikarya</taxon>
        <taxon>Basidiomycota</taxon>
        <taxon>Agaricomycotina</taxon>
        <taxon>Agaricomycetes</taxon>
        <taxon>Phallomycetidae</taxon>
        <taxon>Phallales</taxon>
        <taxon>Clathraceae</taxon>
        <taxon>Clathrus</taxon>
    </lineage>
</organism>
<protein>
    <submittedName>
        <fullName evidence="1">Uncharacterized protein</fullName>
    </submittedName>
</protein>
<keyword evidence="2" id="KW-1185">Reference proteome</keyword>
<reference evidence="1" key="1">
    <citation type="submission" date="2021-10" db="EMBL/GenBank/DDBJ databases">
        <title>De novo Genome Assembly of Clathrus columnatus (Basidiomycota, Fungi) Using Illumina and Nanopore Sequence Data.</title>
        <authorList>
            <person name="Ogiso-Tanaka E."/>
            <person name="Itagaki H."/>
            <person name="Hosoya T."/>
            <person name="Hosaka K."/>
        </authorList>
    </citation>
    <scope>NUCLEOTIDE SEQUENCE</scope>
    <source>
        <strain evidence="1">MO-923</strain>
    </source>
</reference>
<accession>A0AAV5AQ35</accession>
<dbReference type="Proteomes" id="UP001050691">
    <property type="component" value="Unassembled WGS sequence"/>
</dbReference>
<dbReference type="Gene3D" id="3.40.50.150">
    <property type="entry name" value="Vaccinia Virus protein VP39"/>
    <property type="match status" value="1"/>
</dbReference>
<dbReference type="AlphaFoldDB" id="A0AAV5AQ35"/>
<name>A0AAV5AQ35_9AGAM</name>
<gene>
    <name evidence="1" type="ORF">Clacol_009200</name>
</gene>
<evidence type="ECO:0000313" key="1">
    <source>
        <dbReference type="EMBL" id="GJJ14930.1"/>
    </source>
</evidence>
<dbReference type="InterPro" id="IPR029063">
    <property type="entry name" value="SAM-dependent_MTases_sf"/>
</dbReference>
<dbReference type="GO" id="GO:0008757">
    <property type="term" value="F:S-adenosylmethionine-dependent methyltransferase activity"/>
    <property type="evidence" value="ECO:0007669"/>
    <property type="project" value="UniProtKB-ARBA"/>
</dbReference>
<dbReference type="Pfam" id="PF10294">
    <property type="entry name" value="Methyltransf_16"/>
    <property type="match status" value="1"/>
</dbReference>